<dbReference type="EMBL" id="JARGYT010000040">
    <property type="protein sequence ID" value="MDZ5762351.1"/>
    <property type="molecule type" value="Genomic_DNA"/>
</dbReference>
<dbReference type="InterPro" id="IPR018964">
    <property type="entry name" value="Phage_phiJL001_Gp84_C"/>
</dbReference>
<dbReference type="InterPro" id="IPR011928">
    <property type="entry name" value="Phage_phiJL001_Gp84"/>
</dbReference>
<dbReference type="Proteomes" id="UP001293791">
    <property type="component" value="Unassembled WGS sequence"/>
</dbReference>
<reference evidence="2 3" key="1">
    <citation type="submission" date="2023-02" db="EMBL/GenBank/DDBJ databases">
        <title>Host association and intracellularity evolved multiple times independently in the Rickettsiales.</title>
        <authorList>
            <person name="Castelli M."/>
            <person name="Nardi T."/>
            <person name="Gammuto L."/>
            <person name="Bellinzona G."/>
            <person name="Sabaneyeva E."/>
            <person name="Potekhin A."/>
            <person name="Serra V."/>
            <person name="Petroni G."/>
            <person name="Sassera D."/>
        </authorList>
    </citation>
    <scope>NUCLEOTIDE SEQUENCE [LARGE SCALE GENOMIC DNA]</scope>
    <source>
        <strain evidence="2 3">BOD18</strain>
    </source>
</reference>
<name>A0ABU5L8A3_9RICK</name>
<evidence type="ECO:0000313" key="3">
    <source>
        <dbReference type="Proteomes" id="UP001293791"/>
    </source>
</evidence>
<comment type="caution">
    <text evidence="2">The sequence shown here is derived from an EMBL/GenBank/DDBJ whole genome shotgun (WGS) entry which is preliminary data.</text>
</comment>
<organism evidence="2 3">
    <name type="scientific">Candidatus Cyrtobacter comes</name>
    <dbReference type="NCBI Taxonomy" id="675776"/>
    <lineage>
        <taxon>Bacteria</taxon>
        <taxon>Pseudomonadati</taxon>
        <taxon>Pseudomonadota</taxon>
        <taxon>Alphaproteobacteria</taxon>
        <taxon>Rickettsiales</taxon>
        <taxon>Candidatus Midichloriaceae</taxon>
        <taxon>Candidatus Cyrtobacter</taxon>
    </lineage>
</organism>
<protein>
    <submittedName>
        <fullName evidence="2">DUF2163 domain-containing phage-related protein</fullName>
    </submittedName>
</protein>
<feature type="domain" description="Bacteriophage phiJL001 Gp84 C-terminal" evidence="1">
    <location>
        <begin position="190"/>
        <end position="258"/>
    </location>
</feature>
<dbReference type="Pfam" id="PF09931">
    <property type="entry name" value="Phage_phiJL001_Gp84_N"/>
    <property type="match status" value="1"/>
</dbReference>
<dbReference type="Pfam" id="PF09356">
    <property type="entry name" value="Phage_BR0599"/>
    <property type="match status" value="1"/>
</dbReference>
<evidence type="ECO:0000313" key="2">
    <source>
        <dbReference type="EMBL" id="MDZ5762351.1"/>
    </source>
</evidence>
<gene>
    <name evidence="2" type="ORF">Cyrtocomes_00730</name>
</gene>
<sequence>MNNLEPFMKEKFQIKITCCKINTIYNGSICFSDYNKGFFFKEEYYEAQRLGSVSSVSKSRDVEHDNFEIRVFMYDKNEREIEVFSSLIEGGSVDIFTLDEALTEEKKIQSGIVSQIKMSDKVLYITVYGIGSLLQRPLTEAYSLNCRAIFGDHRCKFDRSKMALKGQIEEVLGKNKFRILENITKQYNSVKFISGNNAGREIEIDSINGSNITIILDNLLFSTGDIIELMPGCDKSIKTCSSVYKNALNFRGEPHIPTVRTILNKS</sequence>
<dbReference type="NCBIfam" id="TIGR02218">
    <property type="entry name" value="phg_TIGR02218"/>
    <property type="match status" value="1"/>
</dbReference>
<proteinExistence type="predicted"/>
<evidence type="ECO:0000259" key="1">
    <source>
        <dbReference type="Pfam" id="PF09356"/>
    </source>
</evidence>
<accession>A0ABU5L8A3</accession>
<keyword evidence="3" id="KW-1185">Reference proteome</keyword>